<evidence type="ECO:0000313" key="2">
    <source>
        <dbReference type="EMBL" id="PNF39719.1"/>
    </source>
</evidence>
<dbReference type="Proteomes" id="UP000235965">
    <property type="component" value="Unassembled WGS sequence"/>
</dbReference>
<feature type="compositionally biased region" description="Polar residues" evidence="1">
    <location>
        <begin position="23"/>
        <end position="44"/>
    </location>
</feature>
<proteinExistence type="predicted"/>
<feature type="compositionally biased region" description="Polar residues" evidence="1">
    <location>
        <begin position="403"/>
        <end position="412"/>
    </location>
</feature>
<comment type="caution">
    <text evidence="2">The sequence shown here is derived from an EMBL/GenBank/DDBJ whole genome shotgun (WGS) entry which is preliminary data.</text>
</comment>
<feature type="compositionally biased region" description="Polar residues" evidence="1">
    <location>
        <begin position="453"/>
        <end position="465"/>
    </location>
</feature>
<protein>
    <submittedName>
        <fullName evidence="2">Uncharacterized protein</fullName>
    </submittedName>
</protein>
<evidence type="ECO:0000256" key="1">
    <source>
        <dbReference type="SAM" id="MobiDB-lite"/>
    </source>
</evidence>
<feature type="region of interest" description="Disordered" evidence="1">
    <location>
        <begin position="390"/>
        <end position="415"/>
    </location>
</feature>
<feature type="region of interest" description="Disordered" evidence="1">
    <location>
        <begin position="452"/>
        <end position="498"/>
    </location>
</feature>
<evidence type="ECO:0000313" key="3">
    <source>
        <dbReference type="Proteomes" id="UP000235965"/>
    </source>
</evidence>
<accession>A0A2J7RFV5</accession>
<reference evidence="2 3" key="1">
    <citation type="submission" date="2017-12" db="EMBL/GenBank/DDBJ databases">
        <title>Hemimetabolous genomes reveal molecular basis of termite eusociality.</title>
        <authorList>
            <person name="Harrison M.C."/>
            <person name="Jongepier E."/>
            <person name="Robertson H.M."/>
            <person name="Arning N."/>
            <person name="Bitard-Feildel T."/>
            <person name="Chao H."/>
            <person name="Childers C.P."/>
            <person name="Dinh H."/>
            <person name="Doddapaneni H."/>
            <person name="Dugan S."/>
            <person name="Gowin J."/>
            <person name="Greiner C."/>
            <person name="Han Y."/>
            <person name="Hu H."/>
            <person name="Hughes D.S.T."/>
            <person name="Huylmans A.-K."/>
            <person name="Kemena C."/>
            <person name="Kremer L.P.M."/>
            <person name="Lee S.L."/>
            <person name="Lopez-Ezquerra A."/>
            <person name="Mallet L."/>
            <person name="Monroy-Kuhn J.M."/>
            <person name="Moser A."/>
            <person name="Murali S.C."/>
            <person name="Muzny D.M."/>
            <person name="Otani S."/>
            <person name="Piulachs M.-D."/>
            <person name="Poelchau M."/>
            <person name="Qu J."/>
            <person name="Schaub F."/>
            <person name="Wada-Katsumata A."/>
            <person name="Worley K.C."/>
            <person name="Xie Q."/>
            <person name="Ylla G."/>
            <person name="Poulsen M."/>
            <person name="Gibbs R.A."/>
            <person name="Schal C."/>
            <person name="Richards S."/>
            <person name="Belles X."/>
            <person name="Korb J."/>
            <person name="Bornberg-Bauer E."/>
        </authorList>
    </citation>
    <scope>NUCLEOTIDE SEQUENCE [LARGE SCALE GENOMIC DNA]</scope>
    <source>
        <tissue evidence="2">Whole body</tissue>
    </source>
</reference>
<feature type="region of interest" description="Disordered" evidence="1">
    <location>
        <begin position="124"/>
        <end position="358"/>
    </location>
</feature>
<feature type="compositionally biased region" description="Basic and acidic residues" evidence="1">
    <location>
        <begin position="141"/>
        <end position="162"/>
    </location>
</feature>
<feature type="region of interest" description="Disordered" evidence="1">
    <location>
        <begin position="1"/>
        <end position="47"/>
    </location>
</feature>
<dbReference type="EMBL" id="NEVH01004410">
    <property type="protein sequence ID" value="PNF39719.1"/>
    <property type="molecule type" value="Genomic_DNA"/>
</dbReference>
<gene>
    <name evidence="2" type="ORF">B7P43_G05628</name>
</gene>
<feature type="compositionally biased region" description="Low complexity" evidence="1">
    <location>
        <begin position="218"/>
        <end position="228"/>
    </location>
</feature>
<dbReference type="InParanoid" id="A0A2J7RFV5"/>
<feature type="compositionally biased region" description="Polar residues" evidence="1">
    <location>
        <begin position="275"/>
        <end position="284"/>
    </location>
</feature>
<dbReference type="EMBL" id="NEVH01004410">
    <property type="protein sequence ID" value="PNF39717.1"/>
    <property type="molecule type" value="Genomic_DNA"/>
</dbReference>
<sequence>MGKTPKEKHGNERRRPYNYPRNAQAQTQKSGTESRNYSYPSGNVQRRLPGYNLQYQGIPVPSHPYRFGAGQGYRGRLPGINTSLKPIFGRQRRLDQHSKQALSLQCPSSQKIMQSHVEVHESVQETAEGAASQKEGSAEPLIKKGPENCSSHEEDPKDEILVKIENGNLDAGDTNSDCNDTDCMSGDKAVIAEEDAEKTLPKSKSVAIKEKKLKKSASPKISPKGKQSPKSKKEAKPDIKEEDEAANKEKEKLQNKKLESELRSHESAPIPDLQPSVQITQLISPLTEAPEMNDSVVEVPHQDQNKSHVSSPSASVEESSLKPLDTHSTKGSPRRSSRLATHLSLPKQRSPAKPDSSSIIVLESDDNISVLEISQKFQEKSFAQTLRSLSGRPSLRPLPAYNRSFSRPSTVGSASIRSNFSSRSWTTTGNDSESEIQDTKLLQPRAGLWGLFRTSSQNTSSQDCTTDNEESTNRSLADDSGNDSEATNDPLEVPSSLSFGKRKCQDAGFLEEAEQEHKRIKGDGRKNSANISAGLLSIVSSPMNLFASKIKGEKGKSSTPVQMLKAFDLDEGTRDDTAIHQDDVSEIQYEDENPNYVGEKESLGAVLQKMDEAQEVAPRRWCSIM</sequence>
<dbReference type="OrthoDB" id="8193504at2759"/>
<name>A0A2J7RFV5_9NEOP</name>
<keyword evidence="3" id="KW-1185">Reference proteome</keyword>
<feature type="compositionally biased region" description="Low complexity" evidence="1">
    <location>
        <begin position="307"/>
        <end position="318"/>
    </location>
</feature>
<organism evidence="2 3">
    <name type="scientific">Cryptotermes secundus</name>
    <dbReference type="NCBI Taxonomy" id="105785"/>
    <lineage>
        <taxon>Eukaryota</taxon>
        <taxon>Metazoa</taxon>
        <taxon>Ecdysozoa</taxon>
        <taxon>Arthropoda</taxon>
        <taxon>Hexapoda</taxon>
        <taxon>Insecta</taxon>
        <taxon>Pterygota</taxon>
        <taxon>Neoptera</taxon>
        <taxon>Polyneoptera</taxon>
        <taxon>Dictyoptera</taxon>
        <taxon>Blattodea</taxon>
        <taxon>Blattoidea</taxon>
        <taxon>Termitoidae</taxon>
        <taxon>Kalotermitidae</taxon>
        <taxon>Cryptotermitinae</taxon>
        <taxon>Cryptotermes</taxon>
    </lineage>
</organism>
<feature type="compositionally biased region" description="Basic and acidic residues" evidence="1">
    <location>
        <begin position="1"/>
        <end position="15"/>
    </location>
</feature>
<feature type="compositionally biased region" description="Basic and acidic residues" evidence="1">
    <location>
        <begin position="231"/>
        <end position="266"/>
    </location>
</feature>
<dbReference type="AlphaFoldDB" id="A0A2J7RFV5"/>